<dbReference type="Proteomes" id="UP000244978">
    <property type="component" value="Unassembled WGS sequence"/>
</dbReference>
<reference evidence="2" key="1">
    <citation type="submission" date="2018-04" db="EMBL/GenBank/DDBJ databases">
        <authorList>
            <person name="Liu S."/>
            <person name="Wang Z."/>
            <person name="Li J."/>
        </authorList>
    </citation>
    <scope>NUCLEOTIDE SEQUENCE [LARGE SCALE GENOMIC DNA]</scope>
    <source>
        <strain evidence="2">S1194</strain>
    </source>
</reference>
<name>A0A2U1SZA8_9MICO</name>
<dbReference type="EMBL" id="QEEX01000001">
    <property type="protein sequence ID" value="PWB96942.1"/>
    <property type="molecule type" value="Genomic_DNA"/>
</dbReference>
<accession>A0A2U1SZA8</accession>
<evidence type="ECO:0000313" key="1">
    <source>
        <dbReference type="EMBL" id="PWB96942.1"/>
    </source>
</evidence>
<comment type="caution">
    <text evidence="1">The sequence shown here is derived from an EMBL/GenBank/DDBJ whole genome shotgun (WGS) entry which is preliminary data.</text>
</comment>
<dbReference type="RefSeq" id="WP_108996965.1">
    <property type="nucleotide sequence ID" value="NZ_QEEX01000001.1"/>
</dbReference>
<protein>
    <submittedName>
        <fullName evidence="1">Uncharacterized protein</fullName>
    </submittedName>
</protein>
<keyword evidence="2" id="KW-1185">Reference proteome</keyword>
<proteinExistence type="predicted"/>
<organism evidence="1 2">
    <name type="scientific">Homoserinimonas hongtaonis</name>
    <dbReference type="NCBI Taxonomy" id="2079791"/>
    <lineage>
        <taxon>Bacteria</taxon>
        <taxon>Bacillati</taxon>
        <taxon>Actinomycetota</taxon>
        <taxon>Actinomycetes</taxon>
        <taxon>Micrococcales</taxon>
        <taxon>Microbacteriaceae</taxon>
        <taxon>Homoserinimonas</taxon>
    </lineage>
</organism>
<evidence type="ECO:0000313" key="2">
    <source>
        <dbReference type="Proteomes" id="UP000244978"/>
    </source>
</evidence>
<sequence>MEFASYMAGERWSDHPECTHPLLAFLARGVNDFTTDRGRQELARLVPSVVGLNGDSPAVDIAIALRVAVTALGSVSESRQRTLATGVIACQRALDASQTDIVWAQSLIAQAEREAPLAMQWAREFCQRNQPRAPISFARAGRAIVSTAVLGAAQACIADQDALLKEMLESAIADCEALLGKPERHSAMPTPAKIWNEKRVSAEL</sequence>
<gene>
    <name evidence="1" type="ORF">DF220_03155</name>
</gene>
<dbReference type="AlphaFoldDB" id="A0A2U1SZA8"/>